<dbReference type="InterPro" id="IPR050316">
    <property type="entry name" value="Tyrosinase/Hemocyanin"/>
</dbReference>
<sequence length="294" mass="32363">MKFNAILAGALPLAALASASPAQDPQAAAARRVIELQAQQYQTNIPNSIKNNPKPKCTPEKLIRRKEWGATSKKERLSYANAVTRLANKPARSDVSIVPGARSRYDDFVALHLLKAPFVHGNGRFLGFYRAYVHVNEQALRDECGHAGGGLAYNSRCLKRDLSPYYSAFSRPTNVTHALGRYYGVQRRHGPPDRRHPQRGPFQVGGIMYDTSASSSDSIFFAHHAQIDRVWAIWQGQDPSRRTSQLWGTETVGNDPPSANVTMQTPIELGVLGADMKLGDVLSTVSGPFCYICV</sequence>
<gene>
    <name evidence="4" type="ORF">B0T24DRAFT_715884</name>
</gene>
<evidence type="ECO:0000313" key="5">
    <source>
        <dbReference type="Proteomes" id="UP001287356"/>
    </source>
</evidence>
<dbReference type="AlphaFoldDB" id="A0AAE0NMD8"/>
<accession>A0AAE0NMD8</accession>
<feature type="signal peptide" evidence="2">
    <location>
        <begin position="1"/>
        <end position="19"/>
    </location>
</feature>
<evidence type="ECO:0000259" key="3">
    <source>
        <dbReference type="Pfam" id="PF00264"/>
    </source>
</evidence>
<dbReference type="Gene3D" id="1.10.1280.10">
    <property type="entry name" value="Di-copper center containing domain from catechol oxidase"/>
    <property type="match status" value="2"/>
</dbReference>
<evidence type="ECO:0000256" key="1">
    <source>
        <dbReference type="ARBA" id="ARBA00022723"/>
    </source>
</evidence>
<protein>
    <recommendedName>
        <fullName evidence="3">Tyrosinase copper-binding domain-containing protein</fullName>
    </recommendedName>
</protein>
<dbReference type="Proteomes" id="UP001287356">
    <property type="component" value="Unassembled WGS sequence"/>
</dbReference>
<proteinExistence type="predicted"/>
<reference evidence="4" key="2">
    <citation type="submission" date="2023-06" db="EMBL/GenBank/DDBJ databases">
        <authorList>
            <consortium name="Lawrence Berkeley National Laboratory"/>
            <person name="Haridas S."/>
            <person name="Hensen N."/>
            <person name="Bonometti L."/>
            <person name="Westerberg I."/>
            <person name="Brannstrom I.O."/>
            <person name="Guillou S."/>
            <person name="Cros-Aarteil S."/>
            <person name="Calhoun S."/>
            <person name="Kuo A."/>
            <person name="Mondo S."/>
            <person name="Pangilinan J."/>
            <person name="Riley R."/>
            <person name="Labutti K."/>
            <person name="Andreopoulos B."/>
            <person name="Lipzen A."/>
            <person name="Chen C."/>
            <person name="Yanf M."/>
            <person name="Daum C."/>
            <person name="Ng V."/>
            <person name="Clum A."/>
            <person name="Steindorff A."/>
            <person name="Ohm R."/>
            <person name="Martin F."/>
            <person name="Silar P."/>
            <person name="Natvig D."/>
            <person name="Lalanne C."/>
            <person name="Gautier V."/>
            <person name="Ament-Velasquez S.L."/>
            <person name="Kruys A."/>
            <person name="Hutchinson M.I."/>
            <person name="Powell A.J."/>
            <person name="Barry K."/>
            <person name="Miller A.N."/>
            <person name="Grigoriev I.V."/>
            <person name="Debuchy R."/>
            <person name="Gladieux P."/>
            <person name="Thoren M.H."/>
            <person name="Johannesson H."/>
        </authorList>
    </citation>
    <scope>NUCLEOTIDE SEQUENCE</scope>
    <source>
        <strain evidence="4">CBS 958.72</strain>
    </source>
</reference>
<evidence type="ECO:0000256" key="2">
    <source>
        <dbReference type="SAM" id="SignalP"/>
    </source>
</evidence>
<evidence type="ECO:0000313" key="4">
    <source>
        <dbReference type="EMBL" id="KAK3384125.1"/>
    </source>
</evidence>
<dbReference type="InterPro" id="IPR008922">
    <property type="entry name" value="Di-copper_centre_dom_sf"/>
</dbReference>
<dbReference type="PANTHER" id="PTHR11474:SF116">
    <property type="entry name" value="TYROSINASE"/>
    <property type="match status" value="1"/>
</dbReference>
<dbReference type="EMBL" id="JAULSN010000001">
    <property type="protein sequence ID" value="KAK3384125.1"/>
    <property type="molecule type" value="Genomic_DNA"/>
</dbReference>
<dbReference type="PANTHER" id="PTHR11474">
    <property type="entry name" value="TYROSINASE FAMILY MEMBER"/>
    <property type="match status" value="1"/>
</dbReference>
<organism evidence="4 5">
    <name type="scientific">Lasiosphaeria ovina</name>
    <dbReference type="NCBI Taxonomy" id="92902"/>
    <lineage>
        <taxon>Eukaryota</taxon>
        <taxon>Fungi</taxon>
        <taxon>Dikarya</taxon>
        <taxon>Ascomycota</taxon>
        <taxon>Pezizomycotina</taxon>
        <taxon>Sordariomycetes</taxon>
        <taxon>Sordariomycetidae</taxon>
        <taxon>Sordariales</taxon>
        <taxon>Lasiosphaeriaceae</taxon>
        <taxon>Lasiosphaeria</taxon>
    </lineage>
</organism>
<keyword evidence="1" id="KW-0479">Metal-binding</keyword>
<name>A0AAE0NMD8_9PEZI</name>
<feature type="domain" description="Tyrosinase copper-binding" evidence="3">
    <location>
        <begin position="150"/>
        <end position="236"/>
    </location>
</feature>
<comment type="caution">
    <text evidence="4">The sequence shown here is derived from an EMBL/GenBank/DDBJ whole genome shotgun (WGS) entry which is preliminary data.</text>
</comment>
<dbReference type="GO" id="GO:0046872">
    <property type="term" value="F:metal ion binding"/>
    <property type="evidence" value="ECO:0007669"/>
    <property type="project" value="UniProtKB-KW"/>
</dbReference>
<feature type="chain" id="PRO_5042267893" description="Tyrosinase copper-binding domain-containing protein" evidence="2">
    <location>
        <begin position="20"/>
        <end position="294"/>
    </location>
</feature>
<reference evidence="4" key="1">
    <citation type="journal article" date="2023" name="Mol. Phylogenet. Evol.">
        <title>Genome-scale phylogeny and comparative genomics of the fungal order Sordariales.</title>
        <authorList>
            <person name="Hensen N."/>
            <person name="Bonometti L."/>
            <person name="Westerberg I."/>
            <person name="Brannstrom I.O."/>
            <person name="Guillou S."/>
            <person name="Cros-Aarteil S."/>
            <person name="Calhoun S."/>
            <person name="Haridas S."/>
            <person name="Kuo A."/>
            <person name="Mondo S."/>
            <person name="Pangilinan J."/>
            <person name="Riley R."/>
            <person name="LaButti K."/>
            <person name="Andreopoulos B."/>
            <person name="Lipzen A."/>
            <person name="Chen C."/>
            <person name="Yan M."/>
            <person name="Daum C."/>
            <person name="Ng V."/>
            <person name="Clum A."/>
            <person name="Steindorff A."/>
            <person name="Ohm R.A."/>
            <person name="Martin F."/>
            <person name="Silar P."/>
            <person name="Natvig D.O."/>
            <person name="Lalanne C."/>
            <person name="Gautier V."/>
            <person name="Ament-Velasquez S.L."/>
            <person name="Kruys A."/>
            <person name="Hutchinson M.I."/>
            <person name="Powell A.J."/>
            <person name="Barry K."/>
            <person name="Miller A.N."/>
            <person name="Grigoriev I.V."/>
            <person name="Debuchy R."/>
            <person name="Gladieux P."/>
            <person name="Hiltunen Thoren M."/>
            <person name="Johannesson H."/>
        </authorList>
    </citation>
    <scope>NUCLEOTIDE SEQUENCE</scope>
    <source>
        <strain evidence="4">CBS 958.72</strain>
    </source>
</reference>
<keyword evidence="2" id="KW-0732">Signal</keyword>
<keyword evidence="5" id="KW-1185">Reference proteome</keyword>
<dbReference type="GO" id="GO:0016491">
    <property type="term" value="F:oxidoreductase activity"/>
    <property type="evidence" value="ECO:0007669"/>
    <property type="project" value="InterPro"/>
</dbReference>
<dbReference type="InterPro" id="IPR002227">
    <property type="entry name" value="Tyrosinase_Cu-bd"/>
</dbReference>
<dbReference type="Pfam" id="PF00264">
    <property type="entry name" value="Tyrosinase"/>
    <property type="match status" value="1"/>
</dbReference>
<dbReference type="SUPFAM" id="SSF48056">
    <property type="entry name" value="Di-copper centre-containing domain"/>
    <property type="match status" value="1"/>
</dbReference>